<dbReference type="InterPro" id="IPR022697">
    <property type="entry name" value="HDH_short"/>
</dbReference>
<dbReference type="GO" id="GO:0009086">
    <property type="term" value="P:methionine biosynthetic process"/>
    <property type="evidence" value="ECO:0007669"/>
    <property type="project" value="UniProtKB-KW"/>
</dbReference>
<evidence type="ECO:0000256" key="16">
    <source>
        <dbReference type="PIRSR" id="PIRSR036497-2"/>
    </source>
</evidence>
<feature type="binding site" evidence="16">
    <location>
        <position position="208"/>
    </location>
    <ligand>
        <name>L-homoserine</name>
        <dbReference type="ChEBI" id="CHEBI:57476"/>
    </ligand>
</feature>
<dbReference type="InterPro" id="IPR011147">
    <property type="entry name" value="Bifunc_Aspkin/hSer_DH"/>
</dbReference>
<dbReference type="OMA" id="IYTRCYS"/>
<dbReference type="EMBL" id="LXFE01004399">
    <property type="protein sequence ID" value="OLL21675.1"/>
    <property type="molecule type" value="Genomic_DNA"/>
</dbReference>
<dbReference type="GO" id="GO:0009090">
    <property type="term" value="P:homoserine biosynthetic process"/>
    <property type="evidence" value="ECO:0007669"/>
    <property type="project" value="TreeGrafter"/>
</dbReference>
<dbReference type="Gene3D" id="3.30.360.10">
    <property type="entry name" value="Dihydrodipicolinate Reductase, domain 2"/>
    <property type="match status" value="1"/>
</dbReference>
<evidence type="ECO:0000256" key="14">
    <source>
        <dbReference type="PIRNR" id="PIRNR036497"/>
    </source>
</evidence>
<keyword evidence="11 14" id="KW-0486">Methionine biosynthesis</keyword>
<proteinExistence type="inferred from homology"/>
<dbReference type="FunFam" id="3.30.360.10:FF:000006">
    <property type="entry name" value="Bifunctional aspartokinase/homoserine dehydrogenase"/>
    <property type="match status" value="1"/>
</dbReference>
<evidence type="ECO:0000256" key="17">
    <source>
        <dbReference type="RuleBase" id="RU000579"/>
    </source>
</evidence>
<evidence type="ECO:0000313" key="21">
    <source>
        <dbReference type="EMBL" id="OLL21675.1"/>
    </source>
</evidence>
<evidence type="ECO:0000256" key="8">
    <source>
        <dbReference type="ARBA" id="ARBA00022697"/>
    </source>
</evidence>
<dbReference type="UniPathway" id="UPA00051">
    <property type="reaction ID" value="UER00465"/>
</dbReference>
<dbReference type="InterPro" id="IPR005106">
    <property type="entry name" value="Asp/hSer_DH_NAD-bd"/>
</dbReference>
<evidence type="ECO:0000259" key="20">
    <source>
        <dbReference type="Pfam" id="PF03447"/>
    </source>
</evidence>
<dbReference type="SUPFAM" id="SSF55347">
    <property type="entry name" value="Glyceraldehyde-3-phosphate dehydrogenase-like, C-terminal domain"/>
    <property type="match status" value="1"/>
</dbReference>
<dbReference type="PIRSF" id="PIRSF036497">
    <property type="entry name" value="HDH_short"/>
    <property type="match status" value="1"/>
</dbReference>
<feature type="active site" description="Proton donor" evidence="15">
    <location>
        <position position="223"/>
    </location>
</feature>
<reference evidence="21 22" key="1">
    <citation type="submission" date="2016-04" db="EMBL/GenBank/DDBJ databases">
        <title>Evolutionary innovation and constraint leading to complex multicellularity in the Ascomycota.</title>
        <authorList>
            <person name="Cisse O."/>
            <person name="Nguyen A."/>
            <person name="Hewitt D.A."/>
            <person name="Jedd G."/>
            <person name="Stajich J.E."/>
        </authorList>
    </citation>
    <scope>NUCLEOTIDE SEQUENCE [LARGE SCALE GENOMIC DNA]</scope>
    <source>
        <strain evidence="21 22">DAH-3</strain>
    </source>
</reference>
<sequence length="363" mass="38643">MPRRLNIALVGPGLVGTAFIRQLASLPPRPVQLCLVALVRSNAAILAKDINALDPMSSLSSLDSSASSVSPAALASFLSSLPDPAILVDATASDTLPQAYHLFLARGIHIATPNKRAFASSAALYAQIHEAATLGNANLFHESTVGAALPVISTLHDLIDTGDSVLRIDGIFSGTLSYIFNHFSPATHSSALSFSQIVTQAKQLGYTEPDPRDDLNGIDVARKLVILSRILGLNVDSTSSFPVNSLVPKSLESATLDDFLEKLPDHDSYFEKIRTDAQQNDMVVRYVGSINVATGELKVALDSFPKSHPFAALQSSDNLISFWTKRYGDRPLIIQGAGAGADVTAMGVLADVIRASREIIQNT</sequence>
<dbReference type="Pfam" id="PF00742">
    <property type="entry name" value="Homoserine_dh"/>
    <property type="match status" value="1"/>
</dbReference>
<feature type="domain" description="Homoserine dehydrogenase catalytic" evidence="19">
    <location>
        <begin position="150"/>
        <end position="353"/>
    </location>
</feature>
<gene>
    <name evidence="21" type="ORF">NEOLI_001067</name>
</gene>
<dbReference type="GO" id="GO:0050661">
    <property type="term" value="F:NADP binding"/>
    <property type="evidence" value="ECO:0007669"/>
    <property type="project" value="InterPro"/>
</dbReference>
<evidence type="ECO:0000256" key="10">
    <source>
        <dbReference type="ARBA" id="ARBA00023002"/>
    </source>
</evidence>
<dbReference type="Proteomes" id="UP000186594">
    <property type="component" value="Unassembled WGS sequence"/>
</dbReference>
<feature type="binding site" evidence="16">
    <location>
        <position position="91"/>
    </location>
    <ligand>
        <name>NADPH</name>
        <dbReference type="ChEBI" id="CHEBI:57783"/>
    </ligand>
</feature>
<dbReference type="InterPro" id="IPR036291">
    <property type="entry name" value="NAD(P)-bd_dom_sf"/>
</dbReference>
<dbReference type="STRING" id="1198029.A0A1U7LG93"/>
<feature type="binding site" evidence="16">
    <location>
        <begin position="11"/>
        <end position="16"/>
    </location>
    <ligand>
        <name>NADP(+)</name>
        <dbReference type="ChEBI" id="CHEBI:58349"/>
    </ligand>
</feature>
<keyword evidence="7 14" id="KW-0028">Amino-acid biosynthesis</keyword>
<dbReference type="GO" id="GO:0009088">
    <property type="term" value="P:threonine biosynthetic process"/>
    <property type="evidence" value="ECO:0007669"/>
    <property type="project" value="UniProtKB-UniPathway"/>
</dbReference>
<dbReference type="PROSITE" id="PS01042">
    <property type="entry name" value="HOMOSER_DHGENASE"/>
    <property type="match status" value="1"/>
</dbReference>
<keyword evidence="9 14" id="KW-0521">NADP</keyword>
<dbReference type="Gene3D" id="3.40.50.720">
    <property type="entry name" value="NAD(P)-binding Rossmann-like Domain"/>
    <property type="match status" value="1"/>
</dbReference>
<evidence type="ECO:0000256" key="18">
    <source>
        <dbReference type="RuleBase" id="RU004171"/>
    </source>
</evidence>
<evidence type="ECO:0000256" key="11">
    <source>
        <dbReference type="ARBA" id="ARBA00023167"/>
    </source>
</evidence>
<name>A0A1U7LG93_NEOID</name>
<dbReference type="InterPro" id="IPR001342">
    <property type="entry name" value="HDH_cat"/>
</dbReference>
<comment type="cofactor">
    <cofactor evidence="1">
        <name>a metal cation</name>
        <dbReference type="ChEBI" id="CHEBI:25213"/>
    </cofactor>
</comment>
<comment type="similarity">
    <text evidence="4 14 18">Belongs to the homoserine dehydrogenase family.</text>
</comment>
<evidence type="ECO:0000313" key="22">
    <source>
        <dbReference type="Proteomes" id="UP000186594"/>
    </source>
</evidence>
<comment type="catalytic activity">
    <reaction evidence="12">
        <text>L-homoserine + NADP(+) = L-aspartate 4-semialdehyde + NADPH + H(+)</text>
        <dbReference type="Rhea" id="RHEA:15761"/>
        <dbReference type="ChEBI" id="CHEBI:15378"/>
        <dbReference type="ChEBI" id="CHEBI:57476"/>
        <dbReference type="ChEBI" id="CHEBI:57783"/>
        <dbReference type="ChEBI" id="CHEBI:58349"/>
        <dbReference type="ChEBI" id="CHEBI:537519"/>
        <dbReference type="EC" id="1.1.1.3"/>
    </reaction>
    <physiologicalReaction direction="right-to-left" evidence="12">
        <dbReference type="Rhea" id="RHEA:15763"/>
    </physiologicalReaction>
</comment>
<evidence type="ECO:0000256" key="7">
    <source>
        <dbReference type="ARBA" id="ARBA00022605"/>
    </source>
</evidence>
<evidence type="ECO:0000256" key="9">
    <source>
        <dbReference type="ARBA" id="ARBA00022857"/>
    </source>
</evidence>
<evidence type="ECO:0000256" key="15">
    <source>
        <dbReference type="PIRSR" id="PIRSR036497-1"/>
    </source>
</evidence>
<dbReference type="GO" id="GO:0004412">
    <property type="term" value="F:homoserine dehydrogenase activity"/>
    <property type="evidence" value="ECO:0007669"/>
    <property type="project" value="UniProtKB-EC"/>
</dbReference>
<evidence type="ECO:0000256" key="13">
    <source>
        <dbReference type="ARBA" id="ARBA00059589"/>
    </source>
</evidence>
<dbReference type="EC" id="1.1.1.3" evidence="5 14"/>
<evidence type="ECO:0000256" key="6">
    <source>
        <dbReference type="ARBA" id="ARBA00013376"/>
    </source>
</evidence>
<evidence type="ECO:0000259" key="19">
    <source>
        <dbReference type="Pfam" id="PF00742"/>
    </source>
</evidence>
<comment type="pathway">
    <text evidence="2 17">Amino-acid biosynthesis; L-threonine biosynthesis; L-threonine from L-aspartate: step 3/5.</text>
</comment>
<evidence type="ECO:0000256" key="3">
    <source>
        <dbReference type="ARBA" id="ARBA00005062"/>
    </source>
</evidence>
<evidence type="ECO:0000256" key="4">
    <source>
        <dbReference type="ARBA" id="ARBA00006753"/>
    </source>
</evidence>
<organism evidence="21 22">
    <name type="scientific">Neolecta irregularis (strain DAH-3)</name>
    <dbReference type="NCBI Taxonomy" id="1198029"/>
    <lineage>
        <taxon>Eukaryota</taxon>
        <taxon>Fungi</taxon>
        <taxon>Dikarya</taxon>
        <taxon>Ascomycota</taxon>
        <taxon>Taphrinomycotina</taxon>
        <taxon>Neolectales</taxon>
        <taxon>Neolectaceae</taxon>
        <taxon>Neolecta</taxon>
    </lineage>
</organism>
<dbReference type="OrthoDB" id="67851at2759"/>
<dbReference type="SUPFAM" id="SSF51735">
    <property type="entry name" value="NAD(P)-binding Rossmann-fold domains"/>
    <property type="match status" value="1"/>
</dbReference>
<dbReference type="InterPro" id="IPR019811">
    <property type="entry name" value="HDH_CS"/>
</dbReference>
<keyword evidence="22" id="KW-1185">Reference proteome</keyword>
<protein>
    <recommendedName>
        <fullName evidence="6 14">Homoserine dehydrogenase</fullName>
        <shortName evidence="14">HDH</shortName>
        <ecNumber evidence="5 14">1.1.1.3</ecNumber>
    </recommendedName>
</protein>
<comment type="caution">
    <text evidence="21">The sequence shown here is derived from an EMBL/GenBank/DDBJ whole genome shotgun (WGS) entry which is preliminary data.</text>
</comment>
<dbReference type="Pfam" id="PF03447">
    <property type="entry name" value="NAD_binding_3"/>
    <property type="match status" value="1"/>
</dbReference>
<comment type="pathway">
    <text evidence="3 17">Amino-acid biosynthesis; L-methionine biosynthesis via de novo pathway; L-homoserine from L-aspartate: step 3/3.</text>
</comment>
<dbReference type="UniPathway" id="UPA00050">
    <property type="reaction ID" value="UER00063"/>
</dbReference>
<evidence type="ECO:0000256" key="2">
    <source>
        <dbReference type="ARBA" id="ARBA00005056"/>
    </source>
</evidence>
<evidence type="ECO:0000256" key="12">
    <source>
        <dbReference type="ARBA" id="ARBA00048841"/>
    </source>
</evidence>
<feature type="domain" description="Aspartate/homoserine dehydrogenase NAD-binding" evidence="20">
    <location>
        <begin position="11"/>
        <end position="142"/>
    </location>
</feature>
<keyword evidence="10 14" id="KW-0560">Oxidoreductase</keyword>
<keyword evidence="8 14" id="KW-0791">Threonine biosynthesis</keyword>
<dbReference type="PANTHER" id="PTHR43070">
    <property type="match status" value="1"/>
</dbReference>
<evidence type="ECO:0000256" key="5">
    <source>
        <dbReference type="ARBA" id="ARBA00013213"/>
    </source>
</evidence>
<dbReference type="AlphaFoldDB" id="A0A1U7LG93"/>
<dbReference type="PANTHER" id="PTHR43070:SF5">
    <property type="entry name" value="HOMOSERINE DEHYDROGENASE"/>
    <property type="match status" value="1"/>
</dbReference>
<evidence type="ECO:0000256" key="1">
    <source>
        <dbReference type="ARBA" id="ARBA00001920"/>
    </source>
</evidence>
<comment type="function">
    <text evidence="13">Catalyzes the conversion of L-aspartate-beta-semialdehyde (L-Asa) to L-homoserine (L-Hse), the third step in the biosynthesis of amino acids that derive from aspartate (the aspartate family of amino acids), including methioinine and threonine, the latter of which is a precursor to isoleucine; production of homoserine leads to a branch-point in the pathway as it can either be O-phosphorylated for processing to threonine, or O-acylated for processing to methionine.</text>
</comment>
<feature type="binding site" evidence="16">
    <location>
        <position position="115"/>
    </location>
    <ligand>
        <name>NADPH</name>
        <dbReference type="ChEBI" id="CHEBI:57783"/>
    </ligand>
</feature>
<accession>A0A1U7LG93</accession>